<evidence type="ECO:0000256" key="1">
    <source>
        <dbReference type="SAM" id="SignalP"/>
    </source>
</evidence>
<proteinExistence type="predicted"/>
<protein>
    <recommendedName>
        <fullName evidence="4">Effector 5</fullName>
    </recommendedName>
</protein>
<reference evidence="2" key="2">
    <citation type="submission" date="2023-05" db="EMBL/GenBank/DDBJ databases">
        <authorList>
            <consortium name="Lawrence Berkeley National Laboratory"/>
            <person name="Steindorff A."/>
            <person name="Hensen N."/>
            <person name="Bonometti L."/>
            <person name="Westerberg I."/>
            <person name="Brannstrom I.O."/>
            <person name="Guillou S."/>
            <person name="Cros-Aarteil S."/>
            <person name="Calhoun S."/>
            <person name="Haridas S."/>
            <person name="Kuo A."/>
            <person name="Mondo S."/>
            <person name="Pangilinan J."/>
            <person name="Riley R."/>
            <person name="Labutti K."/>
            <person name="Andreopoulos B."/>
            <person name="Lipzen A."/>
            <person name="Chen C."/>
            <person name="Yanf M."/>
            <person name="Daum C."/>
            <person name="Ng V."/>
            <person name="Clum A."/>
            <person name="Ohm R."/>
            <person name="Martin F."/>
            <person name="Silar P."/>
            <person name="Natvig D."/>
            <person name="Lalanne C."/>
            <person name="Gautier V."/>
            <person name="Ament-Velasquez S.L."/>
            <person name="Kruys A."/>
            <person name="Hutchinson M.I."/>
            <person name="Powell A.J."/>
            <person name="Barry K."/>
            <person name="Miller A.N."/>
            <person name="Grigoriev I.V."/>
            <person name="Debuchy R."/>
            <person name="Gladieux P."/>
            <person name="Thoren M.H."/>
            <person name="Johannesson H."/>
        </authorList>
    </citation>
    <scope>NUCLEOTIDE SEQUENCE</scope>
    <source>
        <strain evidence="2">PSN243</strain>
    </source>
</reference>
<evidence type="ECO:0000313" key="3">
    <source>
        <dbReference type="Proteomes" id="UP001321760"/>
    </source>
</evidence>
<evidence type="ECO:0008006" key="4">
    <source>
        <dbReference type="Google" id="ProtNLM"/>
    </source>
</evidence>
<gene>
    <name evidence="2" type="ORF">QBC34DRAFT_380072</name>
</gene>
<sequence length="248" mass="25964">MLSQLSAVLLGLAALVAAAPAQEAATSLSPRAFNCNNPVAGLNKGDCEYLTRIGFAGMGSNPTNSASRIWIGNNGPNIFTFTNRASVDIALVLWDNSNGYASSFVAAHAPKLTYSIPRGNTVTVSLANGVTGAYSAIYGRSTVISPNGQVFNTWGEFTTGNYATIDISRMVNMGGNGFSARVSTGCVADNSRCAYVCKGGKNTCWESGTYDLIGCIDQKNNNAWYGPNPEGGCAGWDNGSGRISAEFY</sequence>
<keyword evidence="1" id="KW-0732">Signal</keyword>
<name>A0AAV9GLC8_9PEZI</name>
<feature type="signal peptide" evidence="1">
    <location>
        <begin position="1"/>
        <end position="18"/>
    </location>
</feature>
<feature type="chain" id="PRO_5043440581" description="Effector 5" evidence="1">
    <location>
        <begin position="19"/>
        <end position="248"/>
    </location>
</feature>
<organism evidence="2 3">
    <name type="scientific">Podospora aff. communis PSN243</name>
    <dbReference type="NCBI Taxonomy" id="3040156"/>
    <lineage>
        <taxon>Eukaryota</taxon>
        <taxon>Fungi</taxon>
        <taxon>Dikarya</taxon>
        <taxon>Ascomycota</taxon>
        <taxon>Pezizomycotina</taxon>
        <taxon>Sordariomycetes</taxon>
        <taxon>Sordariomycetidae</taxon>
        <taxon>Sordariales</taxon>
        <taxon>Podosporaceae</taxon>
        <taxon>Podospora</taxon>
    </lineage>
</organism>
<evidence type="ECO:0000313" key="2">
    <source>
        <dbReference type="EMBL" id="KAK4449614.1"/>
    </source>
</evidence>
<accession>A0AAV9GLC8</accession>
<keyword evidence="3" id="KW-1185">Reference proteome</keyword>
<dbReference type="EMBL" id="MU865936">
    <property type="protein sequence ID" value="KAK4449614.1"/>
    <property type="molecule type" value="Genomic_DNA"/>
</dbReference>
<dbReference type="Proteomes" id="UP001321760">
    <property type="component" value="Unassembled WGS sequence"/>
</dbReference>
<dbReference type="AlphaFoldDB" id="A0AAV9GLC8"/>
<reference evidence="2" key="1">
    <citation type="journal article" date="2023" name="Mol. Phylogenet. Evol.">
        <title>Genome-scale phylogeny and comparative genomics of the fungal order Sordariales.</title>
        <authorList>
            <person name="Hensen N."/>
            <person name="Bonometti L."/>
            <person name="Westerberg I."/>
            <person name="Brannstrom I.O."/>
            <person name="Guillou S."/>
            <person name="Cros-Aarteil S."/>
            <person name="Calhoun S."/>
            <person name="Haridas S."/>
            <person name="Kuo A."/>
            <person name="Mondo S."/>
            <person name="Pangilinan J."/>
            <person name="Riley R."/>
            <person name="LaButti K."/>
            <person name="Andreopoulos B."/>
            <person name="Lipzen A."/>
            <person name="Chen C."/>
            <person name="Yan M."/>
            <person name="Daum C."/>
            <person name="Ng V."/>
            <person name="Clum A."/>
            <person name="Steindorff A."/>
            <person name="Ohm R.A."/>
            <person name="Martin F."/>
            <person name="Silar P."/>
            <person name="Natvig D.O."/>
            <person name="Lalanne C."/>
            <person name="Gautier V."/>
            <person name="Ament-Velasquez S.L."/>
            <person name="Kruys A."/>
            <person name="Hutchinson M.I."/>
            <person name="Powell A.J."/>
            <person name="Barry K."/>
            <person name="Miller A.N."/>
            <person name="Grigoriev I.V."/>
            <person name="Debuchy R."/>
            <person name="Gladieux P."/>
            <person name="Hiltunen Thoren M."/>
            <person name="Johannesson H."/>
        </authorList>
    </citation>
    <scope>NUCLEOTIDE SEQUENCE</scope>
    <source>
        <strain evidence="2">PSN243</strain>
    </source>
</reference>
<comment type="caution">
    <text evidence="2">The sequence shown here is derived from an EMBL/GenBank/DDBJ whole genome shotgun (WGS) entry which is preliminary data.</text>
</comment>